<protein>
    <recommendedName>
        <fullName evidence="3">Peptidase C39-like domain-containing protein</fullName>
    </recommendedName>
</protein>
<dbReference type="PATRIC" id="fig|1226633.4.peg.2141"/>
<name>A0A017H2F5_9FUSO</name>
<reference evidence="1 2" key="1">
    <citation type="submission" date="2013-08" db="EMBL/GenBank/DDBJ databases">
        <title>An opportunistic ruminal bacterium that causes liver abscesses in cattle.</title>
        <authorList>
            <person name="Benahmed F.H."/>
            <person name="Rasmussen M."/>
            <person name="Harbottle H."/>
            <person name="Soppet D."/>
            <person name="Nagaraja T.G."/>
            <person name="Davidson M."/>
        </authorList>
    </citation>
    <scope>NUCLEOTIDE SEQUENCE [LARGE SCALE GENOMIC DNA]</scope>
    <source>
        <strain evidence="1 2">B35</strain>
    </source>
</reference>
<dbReference type="Proteomes" id="UP000031184">
    <property type="component" value="Unassembled WGS sequence"/>
</dbReference>
<dbReference type="OrthoDB" id="370604at2"/>
<dbReference type="EMBL" id="AUZI01000026">
    <property type="protein sequence ID" value="KID48376.1"/>
    <property type="molecule type" value="Genomic_DNA"/>
</dbReference>
<organism evidence="1 2">
    <name type="scientific">Fusobacterium necrophorum subsp. funduliforme B35</name>
    <dbReference type="NCBI Taxonomy" id="1226633"/>
    <lineage>
        <taxon>Bacteria</taxon>
        <taxon>Fusobacteriati</taxon>
        <taxon>Fusobacteriota</taxon>
        <taxon>Fusobacteriia</taxon>
        <taxon>Fusobacteriales</taxon>
        <taxon>Fusobacteriaceae</taxon>
        <taxon>Fusobacterium</taxon>
    </lineage>
</organism>
<gene>
    <name evidence="1" type="ORF">C095_10550</name>
</gene>
<comment type="caution">
    <text evidence="1">The sequence shown here is derived from an EMBL/GenBank/DDBJ whole genome shotgun (WGS) entry which is preliminary data.</text>
</comment>
<dbReference type="AlphaFoldDB" id="A0A017H2F5"/>
<evidence type="ECO:0000313" key="1">
    <source>
        <dbReference type="EMBL" id="KID48376.1"/>
    </source>
</evidence>
<accession>A0A017H2F5</accession>
<evidence type="ECO:0008006" key="3">
    <source>
        <dbReference type="Google" id="ProtNLM"/>
    </source>
</evidence>
<dbReference type="RefSeq" id="WP_005958457.1">
    <property type="nucleotide sequence ID" value="NZ_AOJP01000012.1"/>
</dbReference>
<proteinExistence type="predicted"/>
<evidence type="ECO:0000313" key="2">
    <source>
        <dbReference type="Proteomes" id="UP000031184"/>
    </source>
</evidence>
<sequence>MKKELEYFYIEDSYGGNQEWFTDFMMNRGGCGALTACDTCLYLHLYQGKKHLYPFQEEELKKEQYIQFGELMRPYLSPRKRGIDTLDLFMDGFRNYLRDIQDEEILMKGFSGIHEMKEAKEKVREQMEEGFPIPYLNLLHQNPIFEDYEWHWFLLTGYEEKEGKFLVKAVTYGKSEWLDFEELWNSGHDEKGGMVLLTFRK</sequence>